<feature type="compositionally biased region" description="Polar residues" evidence="1">
    <location>
        <begin position="47"/>
        <end position="62"/>
    </location>
</feature>
<sequence>MMVKSWMAMYNHKKFLRRTSFGRDIVGNSRQGSSAGSAALESGVMRGQSNTTTPAGWQQQDYSRQSTESSTTTRQSTTTLRKVRGTLLVTDSAYAREYLRKRSLILALLSVEIKFLITRYNPLSLADKVFPDYKNISASRSQNIT</sequence>
<keyword evidence="3" id="KW-1185">Reference proteome</keyword>
<name>A0AAQ4DA50_AMBAM</name>
<evidence type="ECO:0000256" key="1">
    <source>
        <dbReference type="SAM" id="MobiDB-lite"/>
    </source>
</evidence>
<accession>A0AAQ4DA50</accession>
<protein>
    <submittedName>
        <fullName evidence="2">Uncharacterized protein</fullName>
    </submittedName>
</protein>
<reference evidence="2 3" key="1">
    <citation type="journal article" date="2023" name="Arcadia Sci">
        <title>De novo assembly of a long-read Amblyomma americanum tick genome.</title>
        <authorList>
            <person name="Chou S."/>
            <person name="Poskanzer K.E."/>
            <person name="Rollins M."/>
            <person name="Thuy-Boun P.S."/>
        </authorList>
    </citation>
    <scope>NUCLEOTIDE SEQUENCE [LARGE SCALE GENOMIC DNA]</scope>
    <source>
        <strain evidence="2">F_SG_1</strain>
        <tissue evidence="2">Salivary glands</tissue>
    </source>
</reference>
<organism evidence="2 3">
    <name type="scientific">Amblyomma americanum</name>
    <name type="common">Lone star tick</name>
    <dbReference type="NCBI Taxonomy" id="6943"/>
    <lineage>
        <taxon>Eukaryota</taxon>
        <taxon>Metazoa</taxon>
        <taxon>Ecdysozoa</taxon>
        <taxon>Arthropoda</taxon>
        <taxon>Chelicerata</taxon>
        <taxon>Arachnida</taxon>
        <taxon>Acari</taxon>
        <taxon>Parasitiformes</taxon>
        <taxon>Ixodida</taxon>
        <taxon>Ixodoidea</taxon>
        <taxon>Ixodidae</taxon>
        <taxon>Amblyomminae</taxon>
        <taxon>Amblyomma</taxon>
    </lineage>
</organism>
<proteinExistence type="predicted"/>
<feature type="compositionally biased region" description="Low complexity" evidence="1">
    <location>
        <begin position="32"/>
        <end position="43"/>
    </location>
</feature>
<dbReference type="Proteomes" id="UP001321473">
    <property type="component" value="Unassembled WGS sequence"/>
</dbReference>
<dbReference type="EMBL" id="JARKHS020033162">
    <property type="protein sequence ID" value="KAK8759340.1"/>
    <property type="molecule type" value="Genomic_DNA"/>
</dbReference>
<feature type="compositionally biased region" description="Low complexity" evidence="1">
    <location>
        <begin position="63"/>
        <end position="78"/>
    </location>
</feature>
<evidence type="ECO:0000313" key="2">
    <source>
        <dbReference type="EMBL" id="KAK8759340.1"/>
    </source>
</evidence>
<dbReference type="AlphaFoldDB" id="A0AAQ4DA50"/>
<feature type="region of interest" description="Disordered" evidence="1">
    <location>
        <begin position="27"/>
        <end position="78"/>
    </location>
</feature>
<gene>
    <name evidence="2" type="ORF">V5799_003029</name>
</gene>
<comment type="caution">
    <text evidence="2">The sequence shown here is derived from an EMBL/GenBank/DDBJ whole genome shotgun (WGS) entry which is preliminary data.</text>
</comment>
<evidence type="ECO:0000313" key="3">
    <source>
        <dbReference type="Proteomes" id="UP001321473"/>
    </source>
</evidence>